<organism evidence="2 3">
    <name type="scientific">Thermoclostridium stercorarium subsp. thermolacticum DSM 2910</name>
    <dbReference type="NCBI Taxonomy" id="1121336"/>
    <lineage>
        <taxon>Bacteria</taxon>
        <taxon>Bacillati</taxon>
        <taxon>Bacillota</taxon>
        <taxon>Clostridia</taxon>
        <taxon>Eubacteriales</taxon>
        <taxon>Oscillospiraceae</taxon>
        <taxon>Thermoclostridium</taxon>
    </lineage>
</organism>
<sequence length="496" mass="55469">MDKKIVSLLLIACLLMPLFQVRSVAASSHSAVSGVISLPGNDTAPSGGVKVKLTIGTDNNTPENKNDDKLVTTEIIIPKGQKSIAYSVQVPKSQNAKAKYYVYYTVEKGYAPFGWYSKEKTTAIKENRTLVDVNGGDVSGVNIELLPGRTISGKIIHGNPSTKPMNDLKFVVTAVQEGPKANSTDDDIIISKEIILKANSSNAPYELVVPINDVNKGYKVYYTYENQGYKETGYFHKNGTSRNGEKVTLIDVANTAENIDLTTLPFTNITGRVYLPNNEKAPKNGIEITITAYNNNVKSSASDDFSFSKTVTIPANSNSADYALTVPVTSTSYIVSYKIVTKNTEYINEGYYNKNGTERDIKNATPVKTSNTNINAVDLELIGKKAGQKPTPVPKSGVDIPKKYDLNEDGYVNIFDLIELAKVIAERYEKEGFNINPDEFKNRKLDMKDLETLWKVFNPFTANHFKIRWFNNHNWFDFDFDDFDCEKFMKEWRKRF</sequence>
<name>A0A1B1YD37_THEST</name>
<accession>A0A1B1YD37</accession>
<dbReference type="SUPFAM" id="SSF63446">
    <property type="entry name" value="Type I dockerin domain"/>
    <property type="match status" value="1"/>
</dbReference>
<proteinExistence type="predicted"/>
<feature type="chain" id="PRO_5008532748" evidence="1">
    <location>
        <begin position="26"/>
        <end position="496"/>
    </location>
</feature>
<protein>
    <submittedName>
        <fullName evidence="2">S-layer protein</fullName>
    </submittedName>
</protein>
<dbReference type="RefSeq" id="WP_054632737.1">
    <property type="nucleotide sequence ID" value="NZ_CP014672.1"/>
</dbReference>
<dbReference type="OrthoDB" id="9768786at2"/>
<evidence type="ECO:0000313" key="3">
    <source>
        <dbReference type="Proteomes" id="UP000092971"/>
    </source>
</evidence>
<gene>
    <name evidence="2" type="ORF">CSTERTH_06320</name>
</gene>
<evidence type="ECO:0000313" key="2">
    <source>
        <dbReference type="EMBL" id="ANW98671.1"/>
    </source>
</evidence>
<dbReference type="AlphaFoldDB" id="A0A1B1YD37"/>
<dbReference type="PROSITE" id="PS00018">
    <property type="entry name" value="EF_HAND_1"/>
    <property type="match status" value="1"/>
</dbReference>
<dbReference type="EMBL" id="CP014672">
    <property type="protein sequence ID" value="ANW98671.1"/>
    <property type="molecule type" value="Genomic_DNA"/>
</dbReference>
<dbReference type="InterPro" id="IPR036439">
    <property type="entry name" value="Dockerin_dom_sf"/>
</dbReference>
<dbReference type="Proteomes" id="UP000092971">
    <property type="component" value="Chromosome"/>
</dbReference>
<dbReference type="Gene3D" id="1.10.1330.10">
    <property type="entry name" value="Dockerin domain"/>
    <property type="match status" value="1"/>
</dbReference>
<feature type="signal peptide" evidence="1">
    <location>
        <begin position="1"/>
        <end position="25"/>
    </location>
</feature>
<keyword evidence="1" id="KW-0732">Signal</keyword>
<dbReference type="InterPro" id="IPR018247">
    <property type="entry name" value="EF_Hand_1_Ca_BS"/>
</dbReference>
<dbReference type="GO" id="GO:0000272">
    <property type="term" value="P:polysaccharide catabolic process"/>
    <property type="evidence" value="ECO:0007669"/>
    <property type="project" value="InterPro"/>
</dbReference>
<reference evidence="2 3" key="1">
    <citation type="submission" date="2016-02" db="EMBL/GenBank/DDBJ databases">
        <title>Comparison of Clostridium stercorarium subspecies using comparative genomics and transcriptomics.</title>
        <authorList>
            <person name="Schellenberg J."/>
            <person name="Thallinger G."/>
            <person name="Levin D.B."/>
            <person name="Zhang X."/>
            <person name="Alvare G."/>
            <person name="Fristensky B."/>
            <person name="Sparling R."/>
        </authorList>
    </citation>
    <scope>NUCLEOTIDE SEQUENCE [LARGE SCALE GENOMIC DNA]</scope>
    <source>
        <strain evidence="2 3">DSM 2910</strain>
    </source>
</reference>
<evidence type="ECO:0000256" key="1">
    <source>
        <dbReference type="SAM" id="SignalP"/>
    </source>
</evidence>